<accession>A0AAW7QC40</accession>
<keyword evidence="1" id="KW-1133">Transmembrane helix</keyword>
<name>A0AAW7QC40_9BACT</name>
<organism evidence="2 3">
    <name type="scientific">Aliarcobacter butzleri</name>
    <dbReference type="NCBI Taxonomy" id="28197"/>
    <lineage>
        <taxon>Bacteria</taxon>
        <taxon>Pseudomonadati</taxon>
        <taxon>Campylobacterota</taxon>
        <taxon>Epsilonproteobacteria</taxon>
        <taxon>Campylobacterales</taxon>
        <taxon>Arcobacteraceae</taxon>
        <taxon>Aliarcobacter</taxon>
    </lineage>
</organism>
<proteinExistence type="predicted"/>
<sequence length="62" mass="7082">MQYQNILKPLILFILLTLFVGCSYKIDNTSKKESYKTLESISSLNVEKKDITIINGANYSVH</sequence>
<dbReference type="Proteomes" id="UP001170364">
    <property type="component" value="Unassembled WGS sequence"/>
</dbReference>
<dbReference type="AlphaFoldDB" id="A0AAW7QC40"/>
<reference evidence="2" key="2">
    <citation type="submission" date="2023-01" db="EMBL/GenBank/DDBJ databases">
        <authorList>
            <person name="Uljanovas D."/>
        </authorList>
    </citation>
    <scope>NUCLEOTIDE SEQUENCE</scope>
    <source>
        <strain evidence="2">S41</strain>
    </source>
</reference>
<comment type="caution">
    <text evidence="2">The sequence shown here is derived from an EMBL/GenBank/DDBJ whole genome shotgun (WGS) entry which is preliminary data.</text>
</comment>
<evidence type="ECO:0000313" key="2">
    <source>
        <dbReference type="EMBL" id="MDN5123506.1"/>
    </source>
</evidence>
<keyword evidence="1" id="KW-0812">Transmembrane</keyword>
<protein>
    <submittedName>
        <fullName evidence="2">Uncharacterized protein</fullName>
    </submittedName>
</protein>
<dbReference type="EMBL" id="JAQJJG010000005">
    <property type="protein sequence ID" value="MDN5123506.1"/>
    <property type="molecule type" value="Genomic_DNA"/>
</dbReference>
<dbReference type="RefSeq" id="WP_301370443.1">
    <property type="nucleotide sequence ID" value="NZ_JAQJJF010000003.1"/>
</dbReference>
<gene>
    <name evidence="2" type="ORF">PJV93_06225</name>
</gene>
<reference evidence="2" key="1">
    <citation type="journal article" date="2023" name="Microorganisms">
        <title>Genomic Characterization of Arcobacter butzleri Strains Isolated from Various Sources in Lithuania.</title>
        <authorList>
            <person name="Uljanovas D."/>
            <person name="Golz G."/>
            <person name="Fleischmann S."/>
            <person name="Kudirkiene E."/>
            <person name="Kasetiene N."/>
            <person name="Grineviciene A."/>
            <person name="Tamuleviciene E."/>
            <person name="Aksomaitiene J."/>
            <person name="Alter T."/>
            <person name="Malakauskas M."/>
        </authorList>
    </citation>
    <scope>NUCLEOTIDE SEQUENCE</scope>
    <source>
        <strain evidence="2">S41</strain>
    </source>
</reference>
<evidence type="ECO:0000256" key="1">
    <source>
        <dbReference type="SAM" id="Phobius"/>
    </source>
</evidence>
<feature type="transmembrane region" description="Helical" evidence="1">
    <location>
        <begin position="6"/>
        <end position="26"/>
    </location>
</feature>
<keyword evidence="1" id="KW-0472">Membrane</keyword>
<evidence type="ECO:0000313" key="3">
    <source>
        <dbReference type="Proteomes" id="UP001170364"/>
    </source>
</evidence>